<accession>A0A0A9FLH5</accession>
<proteinExistence type="predicted"/>
<reference evidence="2" key="1">
    <citation type="submission" date="2014-09" db="EMBL/GenBank/DDBJ databases">
        <authorList>
            <person name="Magalhaes I.L.F."/>
            <person name="Oliveira U."/>
            <person name="Santos F.R."/>
            <person name="Vidigal T.H.D.A."/>
            <person name="Brescovit A.D."/>
            <person name="Santos A.J."/>
        </authorList>
    </citation>
    <scope>NUCLEOTIDE SEQUENCE</scope>
    <source>
        <tissue evidence="2">Shoot tissue taken approximately 20 cm above the soil surface</tissue>
    </source>
</reference>
<evidence type="ECO:0000313" key="2">
    <source>
        <dbReference type="EMBL" id="JAE13182.1"/>
    </source>
</evidence>
<dbReference type="EMBL" id="GBRH01184714">
    <property type="protein sequence ID" value="JAE13182.1"/>
    <property type="molecule type" value="Transcribed_RNA"/>
</dbReference>
<feature type="compositionally biased region" description="Polar residues" evidence="1">
    <location>
        <begin position="45"/>
        <end position="62"/>
    </location>
</feature>
<feature type="region of interest" description="Disordered" evidence="1">
    <location>
        <begin position="28"/>
        <end position="65"/>
    </location>
</feature>
<protein>
    <submittedName>
        <fullName evidence="2">Uncharacterized protein</fullName>
    </submittedName>
</protein>
<feature type="compositionally biased region" description="Basic residues" evidence="1">
    <location>
        <begin position="30"/>
        <end position="44"/>
    </location>
</feature>
<dbReference type="AlphaFoldDB" id="A0A0A9FLH5"/>
<evidence type="ECO:0000256" key="1">
    <source>
        <dbReference type="SAM" id="MobiDB-lite"/>
    </source>
</evidence>
<organism evidence="2">
    <name type="scientific">Arundo donax</name>
    <name type="common">Giant reed</name>
    <name type="synonym">Donax arundinaceus</name>
    <dbReference type="NCBI Taxonomy" id="35708"/>
    <lineage>
        <taxon>Eukaryota</taxon>
        <taxon>Viridiplantae</taxon>
        <taxon>Streptophyta</taxon>
        <taxon>Embryophyta</taxon>
        <taxon>Tracheophyta</taxon>
        <taxon>Spermatophyta</taxon>
        <taxon>Magnoliopsida</taxon>
        <taxon>Liliopsida</taxon>
        <taxon>Poales</taxon>
        <taxon>Poaceae</taxon>
        <taxon>PACMAD clade</taxon>
        <taxon>Arundinoideae</taxon>
        <taxon>Arundineae</taxon>
        <taxon>Arundo</taxon>
    </lineage>
</organism>
<sequence length="130" mass="14003">MPASSPSQNLAKKSGLGWRAACALMNRGSMVRKRHERQTARRRQSSLAGSRSRTSNSASGDSTPALEAAGVRLARLVGGERCLIVAIYEAWSRRRRAVDGRRPADRGVAGLAGRAGVPLSRLEEQHAVAW</sequence>
<name>A0A0A9FLH5_ARUDO</name>
<reference evidence="2" key="2">
    <citation type="journal article" date="2015" name="Data Brief">
        <title>Shoot transcriptome of the giant reed, Arundo donax.</title>
        <authorList>
            <person name="Barrero R.A."/>
            <person name="Guerrero F.D."/>
            <person name="Moolhuijzen P."/>
            <person name="Goolsby J.A."/>
            <person name="Tidwell J."/>
            <person name="Bellgard S.E."/>
            <person name="Bellgard M.I."/>
        </authorList>
    </citation>
    <scope>NUCLEOTIDE SEQUENCE</scope>
    <source>
        <tissue evidence="2">Shoot tissue taken approximately 20 cm above the soil surface</tissue>
    </source>
</reference>